<dbReference type="Proteomes" id="UP000214596">
    <property type="component" value="Unassembled WGS sequence"/>
</dbReference>
<feature type="non-terminal residue" evidence="1">
    <location>
        <position position="1"/>
    </location>
</feature>
<dbReference type="AlphaFoldDB" id="A0A227J2N3"/>
<organism evidence="1 2">
    <name type="scientific">Vibrio parahaemolyticus</name>
    <dbReference type="NCBI Taxonomy" id="670"/>
    <lineage>
        <taxon>Bacteria</taxon>
        <taxon>Pseudomonadati</taxon>
        <taxon>Pseudomonadota</taxon>
        <taxon>Gammaproteobacteria</taxon>
        <taxon>Vibrionales</taxon>
        <taxon>Vibrionaceae</taxon>
        <taxon>Vibrio</taxon>
    </lineage>
</organism>
<accession>A0A227J2N3</accession>
<gene>
    <name evidence="1" type="ORF">CA163_29130</name>
</gene>
<comment type="caution">
    <text evidence="1">The sequence shown here is derived from an EMBL/GenBank/DDBJ whole genome shotgun (WGS) entry which is preliminary data.</text>
</comment>
<protein>
    <submittedName>
        <fullName evidence="1">Glycine radical enzyme activase</fullName>
    </submittedName>
</protein>
<name>A0A227J2N3_VIBPH</name>
<reference evidence="1 2" key="1">
    <citation type="journal article" date="2017" name="Appl. Environ. Microbiol.">
        <title>Parallel evolution of two clades of a major Atlantic endemic Vibrio parahaemolyticus pathogen lineage by independent acquisition of related pathogenicity islands.</title>
        <authorList>
            <person name="Xu F."/>
            <person name="Gonzalez-Escalona N."/>
            <person name="Drees K.P."/>
            <person name="Sebra R.P."/>
            <person name="Cooper V.S."/>
            <person name="Jones S.H."/>
            <person name="Whistler C.A."/>
        </authorList>
    </citation>
    <scope>NUCLEOTIDE SEQUENCE [LARGE SCALE GENOMIC DNA]</scope>
    <source>
        <strain evidence="1 2">MAVP-3</strain>
    </source>
</reference>
<dbReference type="EMBL" id="NIXT01003358">
    <property type="protein sequence ID" value="OXE29343.1"/>
    <property type="molecule type" value="Genomic_DNA"/>
</dbReference>
<sequence>ESVGRYLNALPSSVHVRLNAFQHHGVVGEARSWDKCSKEEIEQLKKQLGKFVDRPIAVPSVFV</sequence>
<evidence type="ECO:0000313" key="2">
    <source>
        <dbReference type="Proteomes" id="UP000214596"/>
    </source>
</evidence>
<evidence type="ECO:0000313" key="1">
    <source>
        <dbReference type="EMBL" id="OXE29343.1"/>
    </source>
</evidence>
<proteinExistence type="predicted"/>